<keyword evidence="2" id="KW-0479">Metal-binding</keyword>
<dbReference type="InterPro" id="IPR020821">
    <property type="entry name" value="ENPP1-3/EXOG-like_nuc-like"/>
</dbReference>
<evidence type="ECO:0000313" key="6">
    <source>
        <dbReference type="Proteomes" id="UP001149074"/>
    </source>
</evidence>
<name>A0A9W9G217_9EURO</name>
<dbReference type="InterPro" id="IPR040255">
    <property type="entry name" value="Non-specific_endonuclease"/>
</dbReference>
<keyword evidence="6" id="KW-1185">Reference proteome</keyword>
<dbReference type="InterPro" id="IPR001604">
    <property type="entry name" value="Endo_G_ENPP1-like_dom"/>
</dbReference>
<evidence type="ECO:0000256" key="2">
    <source>
        <dbReference type="PIRSR" id="PIRSR640255-2"/>
    </source>
</evidence>
<evidence type="ECO:0000259" key="4">
    <source>
        <dbReference type="SMART" id="SM00892"/>
    </source>
</evidence>
<dbReference type="PANTHER" id="PTHR13966:SF5">
    <property type="entry name" value="ENDONUCLEASE G, MITOCHONDRIAL"/>
    <property type="match status" value="1"/>
</dbReference>
<reference evidence="5" key="1">
    <citation type="submission" date="2022-11" db="EMBL/GenBank/DDBJ databases">
        <authorList>
            <person name="Petersen C."/>
        </authorList>
    </citation>
    <scope>NUCLEOTIDE SEQUENCE</scope>
    <source>
        <strain evidence="5">IBT 30761</strain>
    </source>
</reference>
<dbReference type="GO" id="GO:0004521">
    <property type="term" value="F:RNA endonuclease activity"/>
    <property type="evidence" value="ECO:0007669"/>
    <property type="project" value="TreeGrafter"/>
</dbReference>
<dbReference type="GO" id="GO:0000014">
    <property type="term" value="F:single-stranded DNA endodeoxyribonuclease activity"/>
    <property type="evidence" value="ECO:0007669"/>
    <property type="project" value="TreeGrafter"/>
</dbReference>
<dbReference type="InterPro" id="IPR044925">
    <property type="entry name" value="His-Me_finger_sf"/>
</dbReference>
<dbReference type="AlphaFoldDB" id="A0A9W9G217"/>
<dbReference type="GO" id="GO:0046872">
    <property type="term" value="F:metal ion binding"/>
    <property type="evidence" value="ECO:0007669"/>
    <property type="project" value="UniProtKB-KW"/>
</dbReference>
<dbReference type="GO" id="GO:0005634">
    <property type="term" value="C:nucleus"/>
    <property type="evidence" value="ECO:0007669"/>
    <property type="project" value="TreeGrafter"/>
</dbReference>
<feature type="binding site" evidence="2">
    <location>
        <position position="136"/>
    </location>
    <ligand>
        <name>Mg(2+)</name>
        <dbReference type="ChEBI" id="CHEBI:18420"/>
        <note>catalytic</note>
    </ligand>
</feature>
<dbReference type="Gene3D" id="3.40.570.10">
    <property type="entry name" value="Extracellular Endonuclease, subunit A"/>
    <property type="match status" value="1"/>
</dbReference>
<dbReference type="InterPro" id="IPR044929">
    <property type="entry name" value="DNA/RNA_non-sp_Endonuclease_sf"/>
</dbReference>
<feature type="domain" description="DNA/RNA non-specific endonuclease/pyrophosphatase/phosphodiesterase" evidence="4">
    <location>
        <begin position="39"/>
        <end position="232"/>
    </location>
</feature>
<dbReference type="Pfam" id="PF01223">
    <property type="entry name" value="Endonuclease_NS"/>
    <property type="match status" value="1"/>
</dbReference>
<dbReference type="RefSeq" id="XP_056478703.1">
    <property type="nucleotide sequence ID" value="XM_056613662.1"/>
</dbReference>
<evidence type="ECO:0000259" key="3">
    <source>
        <dbReference type="SMART" id="SM00477"/>
    </source>
</evidence>
<evidence type="ECO:0000313" key="5">
    <source>
        <dbReference type="EMBL" id="KAJ5110633.1"/>
    </source>
</evidence>
<feature type="domain" description="ENPP1-3/EXOG-like endonuclease/phosphodiesterase" evidence="3">
    <location>
        <begin position="40"/>
        <end position="232"/>
    </location>
</feature>
<dbReference type="SMART" id="SM00477">
    <property type="entry name" value="NUC"/>
    <property type="match status" value="1"/>
</dbReference>
<dbReference type="SMART" id="SM00892">
    <property type="entry name" value="Endonuclease_NS"/>
    <property type="match status" value="1"/>
</dbReference>
<dbReference type="EMBL" id="JAPQKI010000002">
    <property type="protein sequence ID" value="KAJ5110633.1"/>
    <property type="molecule type" value="Genomic_DNA"/>
</dbReference>
<dbReference type="SUPFAM" id="SSF54060">
    <property type="entry name" value="His-Me finger endonucleases"/>
    <property type="match status" value="1"/>
</dbReference>
<dbReference type="GeneID" id="81352641"/>
<proteinExistence type="inferred from homology"/>
<dbReference type="GO" id="GO:0005743">
    <property type="term" value="C:mitochondrial inner membrane"/>
    <property type="evidence" value="ECO:0007669"/>
    <property type="project" value="TreeGrafter"/>
</dbReference>
<dbReference type="PANTHER" id="PTHR13966">
    <property type="entry name" value="ENDONUCLEASE RELATED"/>
    <property type="match status" value="1"/>
</dbReference>
<comment type="caution">
    <text evidence="5">The sequence shown here is derived from an EMBL/GenBank/DDBJ whole genome shotgun (WGS) entry which is preliminary data.</text>
</comment>
<accession>A0A9W9G217</accession>
<organism evidence="5 6">
    <name type="scientific">Penicillium argentinense</name>
    <dbReference type="NCBI Taxonomy" id="1131581"/>
    <lineage>
        <taxon>Eukaryota</taxon>
        <taxon>Fungi</taxon>
        <taxon>Dikarya</taxon>
        <taxon>Ascomycota</taxon>
        <taxon>Pezizomycotina</taxon>
        <taxon>Eurotiomycetes</taxon>
        <taxon>Eurotiomycetidae</taxon>
        <taxon>Eurotiales</taxon>
        <taxon>Aspergillaceae</taxon>
        <taxon>Penicillium</taxon>
    </lineage>
</organism>
<dbReference type="GO" id="GO:0003676">
    <property type="term" value="F:nucleic acid binding"/>
    <property type="evidence" value="ECO:0007669"/>
    <property type="project" value="InterPro"/>
</dbReference>
<protein>
    <submittedName>
        <fullName evidence="5">Nuclease</fullName>
    </submittedName>
</protein>
<reference evidence="5" key="2">
    <citation type="journal article" date="2023" name="IMA Fungus">
        <title>Comparative genomic study of the Penicillium genus elucidates a diverse pangenome and 15 lateral gene transfer events.</title>
        <authorList>
            <person name="Petersen C."/>
            <person name="Sorensen T."/>
            <person name="Nielsen M.R."/>
            <person name="Sondergaard T.E."/>
            <person name="Sorensen J.L."/>
            <person name="Fitzpatrick D.A."/>
            <person name="Frisvad J.C."/>
            <person name="Nielsen K.L."/>
        </authorList>
    </citation>
    <scope>NUCLEOTIDE SEQUENCE</scope>
    <source>
        <strain evidence="5">IBT 30761</strain>
    </source>
</reference>
<evidence type="ECO:0000256" key="1">
    <source>
        <dbReference type="ARBA" id="ARBA00010052"/>
    </source>
</evidence>
<sequence>MPRPASTLQILTQATDLGPVDHAGIFKYASTGPVIDDLRTDALVGTYDRRMRSPLWIAEHITAESMAQSVAKRKETISPKIETSRKTLAPRWMTTSTPAMTRVTRQPAANCSWSPKAMDETFKMTNMCPQIGEGYNRHYWAKFEDFCRNLTTRVHYEVIGKGAPNVAVPTLFFKIIYAEDEIEDSLGPVAVGAYVLPNAAIHKDTLLSSFEVDISNIEKASGLKFAKSFENRKKLCEEITCDVRVRDFREDMKAKL</sequence>
<dbReference type="GO" id="GO:0006309">
    <property type="term" value="P:apoptotic DNA fragmentation"/>
    <property type="evidence" value="ECO:0007669"/>
    <property type="project" value="TreeGrafter"/>
</dbReference>
<comment type="similarity">
    <text evidence="1">Belongs to the DNA/RNA non-specific endonuclease family.</text>
</comment>
<dbReference type="Proteomes" id="UP001149074">
    <property type="component" value="Unassembled WGS sequence"/>
</dbReference>
<dbReference type="OrthoDB" id="5418055at2759"/>
<gene>
    <name evidence="5" type="ORF">N7532_001168</name>
</gene>